<proteinExistence type="predicted"/>
<gene>
    <name evidence="1" type="ORF">FBZ90_110170</name>
</gene>
<protein>
    <submittedName>
        <fullName evidence="1">Uncharacterized protein</fullName>
    </submittedName>
</protein>
<dbReference type="EMBL" id="VITR01000010">
    <property type="protein sequence ID" value="TWB39705.1"/>
    <property type="molecule type" value="Genomic_DNA"/>
</dbReference>
<dbReference type="RefSeq" id="WP_145734179.1">
    <property type="nucleotide sequence ID" value="NZ_VITR01000010.1"/>
</dbReference>
<dbReference type="AlphaFoldDB" id="A0A560H085"/>
<evidence type="ECO:0000313" key="2">
    <source>
        <dbReference type="Proteomes" id="UP000315751"/>
    </source>
</evidence>
<dbReference type="OrthoDB" id="7364838at2"/>
<sequence length="94" mass="10133">MTRLERTTHLYWQLACLARHDTFIELVVRGLDGLAVVARTAPSYRLRRAAAAHVGVAARAQGFRNAHALERAANSLAVSPVGIRRAGSLAGDQS</sequence>
<organism evidence="1 2">
    <name type="scientific">Nitrospirillum amazonense</name>
    <dbReference type="NCBI Taxonomy" id="28077"/>
    <lineage>
        <taxon>Bacteria</taxon>
        <taxon>Pseudomonadati</taxon>
        <taxon>Pseudomonadota</taxon>
        <taxon>Alphaproteobacteria</taxon>
        <taxon>Rhodospirillales</taxon>
        <taxon>Azospirillaceae</taxon>
        <taxon>Nitrospirillum</taxon>
    </lineage>
</organism>
<name>A0A560H085_9PROT</name>
<reference evidence="1 2" key="1">
    <citation type="submission" date="2019-06" db="EMBL/GenBank/DDBJ databases">
        <title>Genomic Encyclopedia of Type Strains, Phase IV (KMG-V): Genome sequencing to study the core and pangenomes of soil and plant-associated prokaryotes.</title>
        <authorList>
            <person name="Whitman W."/>
        </authorList>
    </citation>
    <scope>NUCLEOTIDE SEQUENCE [LARGE SCALE GENOMIC DNA]</scope>
    <source>
        <strain evidence="1 2">BR 11622</strain>
    </source>
</reference>
<evidence type="ECO:0000313" key="1">
    <source>
        <dbReference type="EMBL" id="TWB39705.1"/>
    </source>
</evidence>
<keyword evidence="2" id="KW-1185">Reference proteome</keyword>
<comment type="caution">
    <text evidence="1">The sequence shown here is derived from an EMBL/GenBank/DDBJ whole genome shotgun (WGS) entry which is preliminary data.</text>
</comment>
<dbReference type="Proteomes" id="UP000315751">
    <property type="component" value="Unassembled WGS sequence"/>
</dbReference>
<accession>A0A560H085</accession>